<keyword evidence="3" id="KW-0862">Zinc</keyword>
<accession>A0AAD8IMY4</accession>
<evidence type="ECO:0008006" key="10">
    <source>
        <dbReference type="Google" id="ProtNLM"/>
    </source>
</evidence>
<evidence type="ECO:0000256" key="3">
    <source>
        <dbReference type="ARBA" id="ARBA00022833"/>
    </source>
</evidence>
<dbReference type="PROSITE" id="PS00518">
    <property type="entry name" value="ZF_RING_1"/>
    <property type="match status" value="1"/>
</dbReference>
<proteinExistence type="inferred from homology"/>
<keyword evidence="5" id="KW-0804">Transcription</keyword>
<keyword evidence="9" id="KW-1185">Reference proteome</keyword>
<dbReference type="AlphaFoldDB" id="A0AAD8IMY4"/>
<dbReference type="GO" id="GO:0008270">
    <property type="term" value="F:zinc ion binding"/>
    <property type="evidence" value="ECO:0007669"/>
    <property type="project" value="UniProtKB-KW"/>
</dbReference>
<dbReference type="InterPro" id="IPR017907">
    <property type="entry name" value="Znf_RING_CS"/>
</dbReference>
<evidence type="ECO:0000313" key="8">
    <source>
        <dbReference type="EMBL" id="KAK1387282.1"/>
    </source>
</evidence>
<gene>
    <name evidence="7" type="ORF">POM88_015457</name>
    <name evidence="8" type="ORF">POM88_015460</name>
</gene>
<dbReference type="EMBL" id="JAUIZM010000004">
    <property type="protein sequence ID" value="KAK1387279.1"/>
    <property type="molecule type" value="Genomic_DNA"/>
</dbReference>
<evidence type="ECO:0000313" key="9">
    <source>
        <dbReference type="Proteomes" id="UP001237642"/>
    </source>
</evidence>
<name>A0AAD8IMY4_9APIA</name>
<evidence type="ECO:0000313" key="7">
    <source>
        <dbReference type="EMBL" id="KAK1387279.1"/>
    </source>
</evidence>
<reference evidence="8" key="1">
    <citation type="submission" date="2023-02" db="EMBL/GenBank/DDBJ databases">
        <title>Genome of toxic invasive species Heracleum sosnowskyi carries increased number of genes despite the absence of recent whole-genome duplications.</title>
        <authorList>
            <person name="Schelkunov M."/>
            <person name="Shtratnikova V."/>
            <person name="Makarenko M."/>
            <person name="Klepikova A."/>
            <person name="Omelchenko D."/>
            <person name="Novikova G."/>
            <person name="Obukhova E."/>
            <person name="Bogdanov V."/>
            <person name="Penin A."/>
            <person name="Logacheva M."/>
        </authorList>
    </citation>
    <scope>NUCLEOTIDE SEQUENCE</scope>
    <source>
        <strain evidence="8">Hsosn_3</strain>
        <tissue evidence="8">Leaf</tissue>
    </source>
</reference>
<comment type="caution">
    <text evidence="8">The sequence shown here is derived from an EMBL/GenBank/DDBJ whole genome shotgun (WGS) entry which is preliminary data.</text>
</comment>
<evidence type="ECO:0000256" key="1">
    <source>
        <dbReference type="ARBA" id="ARBA00022723"/>
    </source>
</evidence>
<sequence>MSPKYLILVEQDSSHNGPFFLGRFMEALHYYSAIFDSLDTMLPRYQHCISTFCFRVPTYGCYHEFCTRCALYLCSTNCMTTVAHGPPGSTACPLCRHDIVSFVKLEATSPIVKDSSRTSLSLSFCTCTTLGSDTLETPFCKTDVHAISCHR</sequence>
<dbReference type="Pfam" id="PF03514">
    <property type="entry name" value="GRAS"/>
    <property type="match status" value="1"/>
</dbReference>
<dbReference type="EMBL" id="JAUIZM010000004">
    <property type="protein sequence ID" value="KAK1387282.1"/>
    <property type="molecule type" value="Genomic_DNA"/>
</dbReference>
<evidence type="ECO:0000256" key="4">
    <source>
        <dbReference type="ARBA" id="ARBA00023015"/>
    </source>
</evidence>
<evidence type="ECO:0000256" key="6">
    <source>
        <dbReference type="PROSITE-ProRule" id="PRU01191"/>
    </source>
</evidence>
<dbReference type="Proteomes" id="UP001237642">
    <property type="component" value="Unassembled WGS sequence"/>
</dbReference>
<dbReference type="InterPro" id="IPR005202">
    <property type="entry name" value="TF_GRAS"/>
</dbReference>
<evidence type="ECO:0000256" key="2">
    <source>
        <dbReference type="ARBA" id="ARBA00022771"/>
    </source>
</evidence>
<keyword evidence="4" id="KW-0805">Transcription regulation</keyword>
<protein>
    <recommendedName>
        <fullName evidence="10">RING-type domain-containing protein</fullName>
    </recommendedName>
</protein>
<keyword evidence="1" id="KW-0479">Metal-binding</keyword>
<organism evidence="8 9">
    <name type="scientific">Heracleum sosnowskyi</name>
    <dbReference type="NCBI Taxonomy" id="360622"/>
    <lineage>
        <taxon>Eukaryota</taxon>
        <taxon>Viridiplantae</taxon>
        <taxon>Streptophyta</taxon>
        <taxon>Embryophyta</taxon>
        <taxon>Tracheophyta</taxon>
        <taxon>Spermatophyta</taxon>
        <taxon>Magnoliopsida</taxon>
        <taxon>eudicotyledons</taxon>
        <taxon>Gunneridae</taxon>
        <taxon>Pentapetalae</taxon>
        <taxon>asterids</taxon>
        <taxon>campanulids</taxon>
        <taxon>Apiales</taxon>
        <taxon>Apiaceae</taxon>
        <taxon>Apioideae</taxon>
        <taxon>apioid superclade</taxon>
        <taxon>Tordylieae</taxon>
        <taxon>Tordyliinae</taxon>
        <taxon>Heracleum</taxon>
    </lineage>
</organism>
<dbReference type="PROSITE" id="PS50985">
    <property type="entry name" value="GRAS"/>
    <property type="match status" value="1"/>
</dbReference>
<reference evidence="8" key="2">
    <citation type="submission" date="2023-05" db="EMBL/GenBank/DDBJ databases">
        <authorList>
            <person name="Schelkunov M.I."/>
        </authorList>
    </citation>
    <scope>NUCLEOTIDE SEQUENCE</scope>
    <source>
        <strain evidence="8">Hsosn_3</strain>
        <tissue evidence="8">Leaf</tissue>
    </source>
</reference>
<keyword evidence="2" id="KW-0863">Zinc-finger</keyword>
<comment type="caution">
    <text evidence="6">Lacks conserved residue(s) required for the propagation of feature annotation.</text>
</comment>
<comment type="similarity">
    <text evidence="6">Belongs to the GRAS family.</text>
</comment>
<evidence type="ECO:0000256" key="5">
    <source>
        <dbReference type="ARBA" id="ARBA00023163"/>
    </source>
</evidence>